<proteinExistence type="predicted"/>
<sequence>MATKTKTLTSDLCPKKPDAKILDIGDTKVVVDVTLESKSSIPSSKFDRCIATASQEIDRYTQVISEEVRKLEAKARELLAKGDTAGAKKMAAETSTSVQGAVKSMQGQIDKAVLARLRKEAQGDRNLLEARVAIVVRTTFKLVSIANQAFTVAATGGAAIQGWYGLAKDIYELVQSLYEATKGEKALRGKLLEAMGKYFTDKQRQVIQREQADKSFRKKLAFFAKEIHRKLKPKADAAEEARKKYRNEVTRMRQSVDRLFKKVDGLEAKLKQAGSLREGVRIGAKLMTMKRGGRTVRDVYTQSEKFADDMAMLLTEAGMEIDDSTFTQRLAKLKNPGEVLSAINELRDGAKGILELVENLS</sequence>
<dbReference type="RefSeq" id="WP_394828967.1">
    <property type="nucleotide sequence ID" value="NZ_CP089984.1"/>
</dbReference>
<accession>A0ABZ2MA21</accession>
<reference evidence="2 3" key="1">
    <citation type="submission" date="2021-12" db="EMBL/GenBank/DDBJ databases">
        <title>Discovery of the Pendulisporaceae a myxobacterial family with distinct sporulation behavior and unique specialized metabolism.</title>
        <authorList>
            <person name="Garcia R."/>
            <person name="Popoff A."/>
            <person name="Bader C.D."/>
            <person name="Loehr J."/>
            <person name="Walesch S."/>
            <person name="Walt C."/>
            <person name="Boldt J."/>
            <person name="Bunk B."/>
            <person name="Haeckl F.J.F.P.J."/>
            <person name="Gunesch A.P."/>
            <person name="Birkelbach J."/>
            <person name="Nuebel U."/>
            <person name="Pietschmann T."/>
            <person name="Bach T."/>
            <person name="Mueller R."/>
        </authorList>
    </citation>
    <scope>NUCLEOTIDE SEQUENCE [LARGE SCALE GENOMIC DNA]</scope>
    <source>
        <strain evidence="2 3">MSr11954</strain>
    </source>
</reference>
<protein>
    <submittedName>
        <fullName evidence="2">Uncharacterized protein</fullName>
    </submittedName>
</protein>
<gene>
    <name evidence="2" type="ORF">LZC94_19215</name>
</gene>
<evidence type="ECO:0000313" key="3">
    <source>
        <dbReference type="Proteomes" id="UP001370348"/>
    </source>
</evidence>
<keyword evidence="1" id="KW-0175">Coiled coil</keyword>
<name>A0ABZ2MA21_9BACT</name>
<evidence type="ECO:0000313" key="2">
    <source>
        <dbReference type="EMBL" id="WXB19347.1"/>
    </source>
</evidence>
<evidence type="ECO:0000256" key="1">
    <source>
        <dbReference type="SAM" id="Coils"/>
    </source>
</evidence>
<dbReference type="EMBL" id="CP089984">
    <property type="protein sequence ID" value="WXB19347.1"/>
    <property type="molecule type" value="Genomic_DNA"/>
</dbReference>
<keyword evidence="3" id="KW-1185">Reference proteome</keyword>
<feature type="coiled-coil region" evidence="1">
    <location>
        <begin position="235"/>
        <end position="262"/>
    </location>
</feature>
<organism evidence="2 3">
    <name type="scientific">Pendulispora albinea</name>
    <dbReference type="NCBI Taxonomy" id="2741071"/>
    <lineage>
        <taxon>Bacteria</taxon>
        <taxon>Pseudomonadati</taxon>
        <taxon>Myxococcota</taxon>
        <taxon>Myxococcia</taxon>
        <taxon>Myxococcales</taxon>
        <taxon>Sorangiineae</taxon>
        <taxon>Pendulisporaceae</taxon>
        <taxon>Pendulispora</taxon>
    </lineage>
</organism>
<dbReference type="Proteomes" id="UP001370348">
    <property type="component" value="Chromosome"/>
</dbReference>